<name>Q2S511_SALRD</name>
<protein>
    <recommendedName>
        <fullName evidence="3">DUF2231 domain-containing protein</fullName>
    </recommendedName>
</protein>
<evidence type="ECO:0000313" key="5">
    <source>
        <dbReference type="Proteomes" id="UP000008674"/>
    </source>
</evidence>
<dbReference type="PATRIC" id="fig|309807.25.peg.601"/>
<evidence type="ECO:0000313" key="4">
    <source>
        <dbReference type="EMBL" id="ABC44992.1"/>
    </source>
</evidence>
<dbReference type="AlphaFoldDB" id="Q2S511"/>
<dbReference type="KEGG" id="sru:SRU_0577"/>
<keyword evidence="2" id="KW-0472">Membrane</keyword>
<evidence type="ECO:0000259" key="3">
    <source>
        <dbReference type="Pfam" id="PF09990"/>
    </source>
</evidence>
<gene>
    <name evidence="4" type="ordered locus">SRU_0577</name>
</gene>
<reference evidence="4 5" key="1">
    <citation type="journal article" date="2005" name="Proc. Natl. Acad. Sci. U.S.A.">
        <title>The genome of Salinibacter ruber: convergence and gene exchange among hyperhalophilic bacteria and archaea.</title>
        <authorList>
            <person name="Mongodin E.F."/>
            <person name="Nelson K.E."/>
            <person name="Daugherty S."/>
            <person name="Deboy R.T."/>
            <person name="Wister J."/>
            <person name="Khouri H."/>
            <person name="Weidman J."/>
            <person name="Walsh D.A."/>
            <person name="Papke R.T."/>
            <person name="Sanchez Perez G."/>
            <person name="Sharma A.K."/>
            <person name="Nesbo C.L."/>
            <person name="MacLeod D."/>
            <person name="Bapteste E."/>
            <person name="Doolittle W.F."/>
            <person name="Charlebois R.L."/>
            <person name="Legault B."/>
            <person name="Rodriguez-Valera F."/>
        </authorList>
    </citation>
    <scope>NUCLEOTIDE SEQUENCE [LARGE SCALE GENOMIC DNA]</scope>
    <source>
        <strain evidence="5">DSM 13855 / CECT 5946 / M31</strain>
    </source>
</reference>
<evidence type="ECO:0000256" key="2">
    <source>
        <dbReference type="SAM" id="Phobius"/>
    </source>
</evidence>
<dbReference type="Proteomes" id="UP000008674">
    <property type="component" value="Chromosome"/>
</dbReference>
<evidence type="ECO:0000256" key="1">
    <source>
        <dbReference type="SAM" id="MobiDB-lite"/>
    </source>
</evidence>
<dbReference type="eggNOG" id="COG4244">
    <property type="taxonomic scope" value="Bacteria"/>
</dbReference>
<proteinExistence type="predicted"/>
<keyword evidence="2" id="KW-0812">Transmembrane</keyword>
<feature type="transmembrane region" description="Helical" evidence="2">
    <location>
        <begin position="136"/>
        <end position="160"/>
    </location>
</feature>
<dbReference type="HOGENOM" id="CLU_1189227_0_0_10"/>
<dbReference type="EnsemblBacteria" id="ABC44992">
    <property type="protein sequence ID" value="ABC44992"/>
    <property type="gene ID" value="SRU_0577"/>
</dbReference>
<dbReference type="Pfam" id="PF09990">
    <property type="entry name" value="DUF2231"/>
    <property type="match status" value="1"/>
</dbReference>
<keyword evidence="5" id="KW-1185">Reference proteome</keyword>
<feature type="region of interest" description="Disordered" evidence="1">
    <location>
        <begin position="203"/>
        <end position="253"/>
    </location>
</feature>
<feature type="transmembrane region" description="Helical" evidence="2">
    <location>
        <begin position="61"/>
        <end position="84"/>
    </location>
</feature>
<dbReference type="InterPro" id="IPR019251">
    <property type="entry name" value="DUF2231_TM"/>
</dbReference>
<feature type="compositionally biased region" description="Low complexity" evidence="1">
    <location>
        <begin position="222"/>
        <end position="253"/>
    </location>
</feature>
<dbReference type="OrthoDB" id="9792840at2"/>
<sequence>MNRQVQAFLVLYPILLGIDGAFGNTLLRWQVTGILPLLRSICFTVIPDFLLPEWVPNAHPLIVHFPIALIFVAIAADALALWLGERWETGQEVATGLYAATGLSAVVSYYSGTWAIDTVSIVTPGAAQTLSAHSFWAWYTMVSTSGYALLRAAGLFIHWVRTRRAAHLVLFLLGLGTLVPMHETGENGGAMVYKRGVGVTRTQEIPAPSSPAPDSTRRDTVQQDTVQQDTVQRDTVQGPAPAAGSSSPGAGAP</sequence>
<keyword evidence="2" id="KW-1133">Transmembrane helix</keyword>
<dbReference type="EMBL" id="CP000159">
    <property type="protein sequence ID" value="ABC44992.1"/>
    <property type="molecule type" value="Genomic_DNA"/>
</dbReference>
<feature type="transmembrane region" description="Helical" evidence="2">
    <location>
        <begin position="96"/>
        <end position="116"/>
    </location>
</feature>
<accession>Q2S511</accession>
<organism evidence="4 5">
    <name type="scientific">Salinibacter ruber (strain DSM 13855 / M31)</name>
    <dbReference type="NCBI Taxonomy" id="309807"/>
    <lineage>
        <taxon>Bacteria</taxon>
        <taxon>Pseudomonadati</taxon>
        <taxon>Rhodothermota</taxon>
        <taxon>Rhodothermia</taxon>
        <taxon>Rhodothermales</taxon>
        <taxon>Salinibacteraceae</taxon>
        <taxon>Salinibacter</taxon>
    </lineage>
</organism>
<feature type="domain" description="DUF2231" evidence="3">
    <location>
        <begin position="58"/>
        <end position="200"/>
    </location>
</feature>